<sequence>MHRPPRFAGYLKPPRSTRKRKIGIQKRNLPTKEEEKTIILPLFADHFDIRTPASSSSAASLYGSIYSSLGTCYTLKLRLIFPTPTCQASHFLTIQPTALLLVTNVAALCFQLIIFSFLAPLMNKDTILNFRRPRPQNPKPRPYPDSPPPVSNGNSPMISVENLDSPVSKKVKWFFCFPLVHSGSRRSPPH</sequence>
<dbReference type="InParanoid" id="A0A168MBA2"/>
<evidence type="ECO:0000256" key="1">
    <source>
        <dbReference type="SAM" id="MobiDB-lite"/>
    </source>
</evidence>
<accession>A0A168MBA2</accession>
<evidence type="ECO:0000313" key="4">
    <source>
        <dbReference type="Proteomes" id="UP000078561"/>
    </source>
</evidence>
<name>A0A168MBA2_ABSGL</name>
<keyword evidence="2" id="KW-0472">Membrane</keyword>
<organism evidence="3">
    <name type="scientific">Absidia glauca</name>
    <name type="common">Pin mould</name>
    <dbReference type="NCBI Taxonomy" id="4829"/>
    <lineage>
        <taxon>Eukaryota</taxon>
        <taxon>Fungi</taxon>
        <taxon>Fungi incertae sedis</taxon>
        <taxon>Mucoromycota</taxon>
        <taxon>Mucoromycotina</taxon>
        <taxon>Mucoromycetes</taxon>
        <taxon>Mucorales</taxon>
        <taxon>Cunninghamellaceae</taxon>
        <taxon>Absidia</taxon>
    </lineage>
</organism>
<keyword evidence="4" id="KW-1185">Reference proteome</keyword>
<evidence type="ECO:0000256" key="2">
    <source>
        <dbReference type="SAM" id="Phobius"/>
    </source>
</evidence>
<protein>
    <submittedName>
        <fullName evidence="3">Uncharacterized protein</fullName>
    </submittedName>
</protein>
<dbReference type="EMBL" id="LT552062">
    <property type="protein sequence ID" value="SAL98231.1"/>
    <property type="molecule type" value="Genomic_DNA"/>
</dbReference>
<evidence type="ECO:0000313" key="3">
    <source>
        <dbReference type="EMBL" id="SAL98231.1"/>
    </source>
</evidence>
<dbReference type="Proteomes" id="UP000078561">
    <property type="component" value="Unassembled WGS sequence"/>
</dbReference>
<keyword evidence="2" id="KW-0812">Transmembrane</keyword>
<feature type="compositionally biased region" description="Pro residues" evidence="1">
    <location>
        <begin position="135"/>
        <end position="150"/>
    </location>
</feature>
<reference evidence="3" key="1">
    <citation type="submission" date="2016-04" db="EMBL/GenBank/DDBJ databases">
        <authorList>
            <person name="Evans L.H."/>
            <person name="Alamgir A."/>
            <person name="Owens N."/>
            <person name="Weber N.D."/>
            <person name="Virtaneva K."/>
            <person name="Barbian K."/>
            <person name="Babar A."/>
            <person name="Rosenke K."/>
        </authorList>
    </citation>
    <scope>NUCLEOTIDE SEQUENCE [LARGE SCALE GENOMIC DNA]</scope>
    <source>
        <strain evidence="3">CBS 101.48</strain>
    </source>
</reference>
<feature type="transmembrane region" description="Helical" evidence="2">
    <location>
        <begin position="98"/>
        <end position="122"/>
    </location>
</feature>
<gene>
    <name evidence="3" type="primary">ABSGL_03760.1 scaffold 4673</name>
</gene>
<proteinExistence type="predicted"/>
<feature type="region of interest" description="Disordered" evidence="1">
    <location>
        <begin position="130"/>
        <end position="157"/>
    </location>
</feature>
<dbReference type="AlphaFoldDB" id="A0A168MBA2"/>
<keyword evidence="2" id="KW-1133">Transmembrane helix</keyword>